<evidence type="ECO:0000256" key="1">
    <source>
        <dbReference type="SAM" id="MobiDB-lite"/>
    </source>
</evidence>
<dbReference type="WBParaSite" id="PSU_v2.g15045.t1">
    <property type="protein sequence ID" value="PSU_v2.g15045.t1"/>
    <property type="gene ID" value="PSU_v2.g15045"/>
</dbReference>
<keyword evidence="2" id="KW-1185">Reference proteome</keyword>
<evidence type="ECO:0000313" key="2">
    <source>
        <dbReference type="Proteomes" id="UP000887577"/>
    </source>
</evidence>
<organism evidence="2 3">
    <name type="scientific">Panagrolaimus superbus</name>
    <dbReference type="NCBI Taxonomy" id="310955"/>
    <lineage>
        <taxon>Eukaryota</taxon>
        <taxon>Metazoa</taxon>
        <taxon>Ecdysozoa</taxon>
        <taxon>Nematoda</taxon>
        <taxon>Chromadorea</taxon>
        <taxon>Rhabditida</taxon>
        <taxon>Tylenchina</taxon>
        <taxon>Panagrolaimomorpha</taxon>
        <taxon>Panagrolaimoidea</taxon>
        <taxon>Panagrolaimidae</taxon>
        <taxon>Panagrolaimus</taxon>
    </lineage>
</organism>
<feature type="region of interest" description="Disordered" evidence="1">
    <location>
        <begin position="122"/>
        <end position="178"/>
    </location>
</feature>
<reference evidence="3" key="1">
    <citation type="submission" date="2022-11" db="UniProtKB">
        <authorList>
            <consortium name="WormBaseParasite"/>
        </authorList>
    </citation>
    <scope>IDENTIFICATION</scope>
</reference>
<accession>A0A914Y8G5</accession>
<name>A0A914Y8G5_9BILA</name>
<feature type="compositionally biased region" description="Basic and acidic residues" evidence="1">
    <location>
        <begin position="133"/>
        <end position="155"/>
    </location>
</feature>
<sequence length="201" mass="22393">MRVPKPLSESQFESTIAEGRKIEESLATRATTEEETGNGYFVDKKVDNDQTTEGISKEVLNESTKAQMKAAGDEKKQIDTSFMSSEEQEKTQGIMKSASQAEIAAKLKESQETMRNLIEQHEIIDSDLSAVQKVRESPRSSQERSMKASSDEQKQIDTSLEAKSQDHETYAIRKSPSQTDIAAKVKAAGNEIRKIDTTLMQ</sequence>
<dbReference type="AlphaFoldDB" id="A0A914Y8G5"/>
<protein>
    <submittedName>
        <fullName evidence="3">Uncharacterized protein</fullName>
    </submittedName>
</protein>
<dbReference type="Proteomes" id="UP000887577">
    <property type="component" value="Unplaced"/>
</dbReference>
<evidence type="ECO:0000313" key="3">
    <source>
        <dbReference type="WBParaSite" id="PSU_v2.g15045.t1"/>
    </source>
</evidence>
<feature type="region of interest" description="Disordered" evidence="1">
    <location>
        <begin position="1"/>
        <end position="97"/>
    </location>
</feature>
<proteinExistence type="predicted"/>